<dbReference type="InterPro" id="IPR007534">
    <property type="entry name" value="LuxE"/>
</dbReference>
<evidence type="ECO:0000259" key="1">
    <source>
        <dbReference type="Pfam" id="PF04443"/>
    </source>
</evidence>
<comment type="caution">
    <text evidence="2">The sequence shown here is derived from an EMBL/GenBank/DDBJ whole genome shotgun (WGS) entry which is preliminary data.</text>
</comment>
<keyword evidence="3" id="KW-1185">Reference proteome</keyword>
<protein>
    <submittedName>
        <fullName evidence="2">Acyl-protein synthetase</fullName>
    </submittedName>
</protein>
<reference evidence="2 3" key="1">
    <citation type="submission" date="2024-11" db="EMBL/GenBank/DDBJ databases">
        <authorList>
            <person name="Heng Y.C."/>
            <person name="Lim A.C.H."/>
            <person name="Lee J.K.Y."/>
            <person name="Kittelmann S."/>
        </authorList>
    </citation>
    <scope>NUCLEOTIDE SEQUENCE [LARGE SCALE GENOMIC DNA]</scope>
    <source>
        <strain evidence="2 3">WILCCON 0114</strain>
    </source>
</reference>
<sequence>MGNLDFLCDFKENIVDQYEKCKAYKVICDSQNYNPTTDFSDEGSIEKVPFLVTTVFKKSADLFYNLLRVSPSELDKWTVSSSTSGDPSIVGRRNEDILKLKEVVSLDNKILDPYCDYNCVFYPTPYDMKNYRSIKIMNKPTESYIGNMLDIFSEIFDLKYNPIFLLKPYEGEFRIDIDAFEDFIKTHNKKNHHLALRGSTILIYNAVQYLKKYMKPVQLGAKALVHTGGGGWDGKKGSISIGSKIERWKFVEEVSEFLGIPQENFVDTYSFTENSFPITGHYSSKFKSYLFHIPRWGRVIIRDVKTLKPLHNVHDRGLLQMLNAYGTSSFAGASVLVDDLAEIVSNDRCPECGREGMVIKILGRVKGSEAKGCGATLNVGGNKSEN</sequence>
<accession>A0ABW8TH24</accession>
<gene>
    <name evidence="2" type="ORF">ACJDT4_15170</name>
</gene>
<dbReference type="EMBL" id="JBJIAA010000012">
    <property type="protein sequence ID" value="MFL0251758.1"/>
    <property type="molecule type" value="Genomic_DNA"/>
</dbReference>
<feature type="domain" description="Acyl-protein synthetase LuxE" evidence="1">
    <location>
        <begin position="12"/>
        <end position="378"/>
    </location>
</feature>
<name>A0ABW8TH24_9CLOT</name>
<evidence type="ECO:0000313" key="2">
    <source>
        <dbReference type="EMBL" id="MFL0251758.1"/>
    </source>
</evidence>
<evidence type="ECO:0000313" key="3">
    <source>
        <dbReference type="Proteomes" id="UP001623592"/>
    </source>
</evidence>
<dbReference type="Proteomes" id="UP001623592">
    <property type="component" value="Unassembled WGS sequence"/>
</dbReference>
<organism evidence="2 3">
    <name type="scientific">Clostridium neuense</name>
    <dbReference type="NCBI Taxonomy" id="1728934"/>
    <lineage>
        <taxon>Bacteria</taxon>
        <taxon>Bacillati</taxon>
        <taxon>Bacillota</taxon>
        <taxon>Clostridia</taxon>
        <taxon>Eubacteriales</taxon>
        <taxon>Clostridiaceae</taxon>
        <taxon>Clostridium</taxon>
    </lineage>
</organism>
<proteinExistence type="predicted"/>
<dbReference type="Pfam" id="PF04443">
    <property type="entry name" value="LuxE"/>
    <property type="match status" value="1"/>
</dbReference>
<dbReference type="RefSeq" id="WP_406788409.1">
    <property type="nucleotide sequence ID" value="NZ_JBJIAA010000012.1"/>
</dbReference>